<dbReference type="EMBL" id="BMAV01007857">
    <property type="protein sequence ID" value="GFY51027.1"/>
    <property type="molecule type" value="Genomic_DNA"/>
</dbReference>
<reference evidence="1" key="1">
    <citation type="submission" date="2020-08" db="EMBL/GenBank/DDBJ databases">
        <title>Multicomponent nature underlies the extraordinary mechanical properties of spider dragline silk.</title>
        <authorList>
            <person name="Kono N."/>
            <person name="Nakamura H."/>
            <person name="Mori M."/>
            <person name="Yoshida Y."/>
            <person name="Ohtoshi R."/>
            <person name="Malay A.D."/>
            <person name="Moran D.A.P."/>
            <person name="Tomita M."/>
            <person name="Numata K."/>
            <person name="Arakawa K."/>
        </authorList>
    </citation>
    <scope>NUCLEOTIDE SEQUENCE</scope>
</reference>
<protein>
    <submittedName>
        <fullName evidence="1">Uncharacterized protein</fullName>
    </submittedName>
</protein>
<name>A0A8X6XE45_9ARAC</name>
<organism evidence="1 2">
    <name type="scientific">Trichonephila inaurata madagascariensis</name>
    <dbReference type="NCBI Taxonomy" id="2747483"/>
    <lineage>
        <taxon>Eukaryota</taxon>
        <taxon>Metazoa</taxon>
        <taxon>Ecdysozoa</taxon>
        <taxon>Arthropoda</taxon>
        <taxon>Chelicerata</taxon>
        <taxon>Arachnida</taxon>
        <taxon>Araneae</taxon>
        <taxon>Araneomorphae</taxon>
        <taxon>Entelegynae</taxon>
        <taxon>Araneoidea</taxon>
        <taxon>Nephilidae</taxon>
        <taxon>Trichonephila</taxon>
        <taxon>Trichonephila inaurata</taxon>
    </lineage>
</organism>
<dbReference type="AlphaFoldDB" id="A0A8X6XE45"/>
<comment type="caution">
    <text evidence="1">The sequence shown here is derived from an EMBL/GenBank/DDBJ whole genome shotgun (WGS) entry which is preliminary data.</text>
</comment>
<keyword evidence="2" id="KW-1185">Reference proteome</keyword>
<gene>
    <name evidence="1" type="ORF">TNIN_441991</name>
</gene>
<proteinExistence type="predicted"/>
<evidence type="ECO:0000313" key="1">
    <source>
        <dbReference type="EMBL" id="GFY51027.1"/>
    </source>
</evidence>
<sequence>MWTREISNFPMCRLASTAQVSPGELVSSPTISTLVPLAHLGFFVMHSADTTRYATSRALDGVALCEWTPPQCSNTDWHSDWSNMRWGQEICCPS</sequence>
<evidence type="ECO:0000313" key="2">
    <source>
        <dbReference type="Proteomes" id="UP000886998"/>
    </source>
</evidence>
<accession>A0A8X6XE45</accession>
<dbReference type="Proteomes" id="UP000886998">
    <property type="component" value="Unassembled WGS sequence"/>
</dbReference>